<evidence type="ECO:0000256" key="1">
    <source>
        <dbReference type="SAM" id="SignalP"/>
    </source>
</evidence>
<organism evidence="3">
    <name type="scientific">uncultured Thiotrichaceae bacterium</name>
    <dbReference type="NCBI Taxonomy" id="298394"/>
    <lineage>
        <taxon>Bacteria</taxon>
        <taxon>Pseudomonadati</taxon>
        <taxon>Pseudomonadota</taxon>
        <taxon>Gammaproteobacteria</taxon>
        <taxon>Thiotrichales</taxon>
        <taxon>Thiotrichaceae</taxon>
        <taxon>environmental samples</taxon>
    </lineage>
</organism>
<feature type="signal peptide" evidence="1">
    <location>
        <begin position="1"/>
        <end position="21"/>
    </location>
</feature>
<feature type="domain" description="SGNH" evidence="2">
    <location>
        <begin position="58"/>
        <end position="263"/>
    </location>
</feature>
<accession>A0A6S6SHL1</accession>
<evidence type="ECO:0000313" key="3">
    <source>
        <dbReference type="EMBL" id="CAA6804849.1"/>
    </source>
</evidence>
<evidence type="ECO:0000259" key="2">
    <source>
        <dbReference type="Pfam" id="PF19040"/>
    </source>
</evidence>
<gene>
    <name evidence="3" type="ORF">HELGO_WM31732</name>
</gene>
<dbReference type="Pfam" id="PF19040">
    <property type="entry name" value="SGNH"/>
    <property type="match status" value="1"/>
</dbReference>
<feature type="chain" id="PRO_5027568141" description="SGNH domain-containing protein" evidence="1">
    <location>
        <begin position="22"/>
        <end position="274"/>
    </location>
</feature>
<reference evidence="3" key="1">
    <citation type="submission" date="2020-01" db="EMBL/GenBank/DDBJ databases">
        <authorList>
            <person name="Meier V. D."/>
            <person name="Meier V D."/>
        </authorList>
    </citation>
    <scope>NUCLEOTIDE SEQUENCE</scope>
    <source>
        <strain evidence="3">HLG_WM_MAG_07</strain>
    </source>
</reference>
<dbReference type="AlphaFoldDB" id="A0A6S6SHL1"/>
<dbReference type="EMBL" id="CACVAY010000024">
    <property type="protein sequence ID" value="CAA6804849.1"/>
    <property type="molecule type" value="Genomic_DNA"/>
</dbReference>
<sequence length="274" mass="31301">MKISKGVMGIFLMLLISGVSADNHNIKTVRADLLKASNLDEGGAYVRKRFLGLLKKPFDKKDSRKKLLLIGDSHAQDFLNAVMENNYLSHYQIRTRYIPTLCQMVLSNENTSKFIDRKHHKLCNESDDLAQMRGQIAEADSIILSANWRQWSAERLPQTIKNLKLRSDQKLVVIGRKSFGRIKARKYLRMSLEDLKAVVNKVDGHQERINRLMKKTVSPKHFVDIQKRVCGYADKCPIMTPSMRLLSFDGGHFTQAGAKFAGQRLFIVEPLKTL</sequence>
<dbReference type="InterPro" id="IPR043968">
    <property type="entry name" value="SGNH"/>
</dbReference>
<name>A0A6S6SHL1_9GAMM</name>
<keyword evidence="1" id="KW-0732">Signal</keyword>
<proteinExistence type="predicted"/>
<protein>
    <recommendedName>
        <fullName evidence="2">SGNH domain-containing protein</fullName>
    </recommendedName>
</protein>